<dbReference type="Pfam" id="PF13977">
    <property type="entry name" value="TetR_C_6"/>
    <property type="match status" value="1"/>
</dbReference>
<gene>
    <name evidence="8" type="ORF">D779_3428</name>
</gene>
<dbReference type="AlphaFoldDB" id="W9VIA1"/>
<dbReference type="GO" id="GO:0000976">
    <property type="term" value="F:transcription cis-regulatory region binding"/>
    <property type="evidence" value="ECO:0007669"/>
    <property type="project" value="TreeGrafter"/>
</dbReference>
<dbReference type="GO" id="GO:0003700">
    <property type="term" value="F:DNA-binding transcription factor activity"/>
    <property type="evidence" value="ECO:0007669"/>
    <property type="project" value="TreeGrafter"/>
</dbReference>
<dbReference type="PRINTS" id="PR00455">
    <property type="entry name" value="HTHTETR"/>
</dbReference>
<reference evidence="8 9" key="1">
    <citation type="submission" date="2012-11" db="EMBL/GenBank/DDBJ databases">
        <title>Genome assembly of Thiorhodococcus sp. AK35.</title>
        <authorList>
            <person name="Nupur N."/>
            <person name="Khatri I."/>
            <person name="Subramanian S."/>
            <person name="Pinnaka A."/>
        </authorList>
    </citation>
    <scope>NUCLEOTIDE SEQUENCE [LARGE SCALE GENOMIC DNA]</scope>
    <source>
        <strain evidence="8 9">AK35</strain>
    </source>
</reference>
<dbReference type="InterPro" id="IPR001647">
    <property type="entry name" value="HTH_TetR"/>
</dbReference>
<dbReference type="Gene3D" id="1.10.357.10">
    <property type="entry name" value="Tetracycline Repressor, domain 2"/>
    <property type="match status" value="1"/>
</dbReference>
<evidence type="ECO:0000256" key="1">
    <source>
        <dbReference type="ARBA" id="ARBA00022491"/>
    </source>
</evidence>
<protein>
    <submittedName>
        <fullName evidence="8">Transcriptional regulator, TetR family</fullName>
    </submittedName>
</protein>
<dbReference type="InterPro" id="IPR039538">
    <property type="entry name" value="BetI_C"/>
</dbReference>
<dbReference type="eggNOG" id="COG1309">
    <property type="taxonomic scope" value="Bacteria"/>
</dbReference>
<dbReference type="SUPFAM" id="SSF46689">
    <property type="entry name" value="Homeodomain-like"/>
    <property type="match status" value="1"/>
</dbReference>
<evidence type="ECO:0000256" key="2">
    <source>
        <dbReference type="ARBA" id="ARBA00023015"/>
    </source>
</evidence>
<keyword evidence="2" id="KW-0805">Transcription regulation</keyword>
<evidence type="ECO:0000259" key="7">
    <source>
        <dbReference type="PROSITE" id="PS50977"/>
    </source>
</evidence>
<evidence type="ECO:0000313" key="9">
    <source>
        <dbReference type="Proteomes" id="UP000019460"/>
    </source>
</evidence>
<evidence type="ECO:0000313" key="8">
    <source>
        <dbReference type="EMBL" id="EXJ16751.1"/>
    </source>
</evidence>
<dbReference type="STRING" id="1249627.D779_3428"/>
<evidence type="ECO:0000256" key="5">
    <source>
        <dbReference type="PROSITE-ProRule" id="PRU00335"/>
    </source>
</evidence>
<evidence type="ECO:0000256" key="4">
    <source>
        <dbReference type="ARBA" id="ARBA00023163"/>
    </source>
</evidence>
<keyword evidence="9" id="KW-1185">Reference proteome</keyword>
<dbReference type="Proteomes" id="UP000019460">
    <property type="component" value="Unassembled WGS sequence"/>
</dbReference>
<dbReference type="Pfam" id="PF00440">
    <property type="entry name" value="TetR_N"/>
    <property type="match status" value="1"/>
</dbReference>
<dbReference type="PANTHER" id="PTHR30055">
    <property type="entry name" value="HTH-TYPE TRANSCRIPTIONAL REGULATOR RUTR"/>
    <property type="match status" value="1"/>
</dbReference>
<name>W9VIA1_9GAMM</name>
<dbReference type="InterPro" id="IPR050109">
    <property type="entry name" value="HTH-type_TetR-like_transc_reg"/>
</dbReference>
<feature type="region of interest" description="Disordered" evidence="6">
    <location>
        <begin position="1"/>
        <end position="34"/>
    </location>
</feature>
<evidence type="ECO:0000256" key="6">
    <source>
        <dbReference type="SAM" id="MobiDB-lite"/>
    </source>
</evidence>
<proteinExistence type="predicted"/>
<dbReference type="PROSITE" id="PS50977">
    <property type="entry name" value="HTH_TETR_2"/>
    <property type="match status" value="1"/>
</dbReference>
<feature type="domain" description="HTH tetR-type" evidence="7">
    <location>
        <begin position="39"/>
        <end position="99"/>
    </location>
</feature>
<dbReference type="EMBL" id="AONC01000006">
    <property type="protein sequence ID" value="EXJ16751.1"/>
    <property type="molecule type" value="Genomic_DNA"/>
</dbReference>
<keyword evidence="1" id="KW-0678">Repressor</keyword>
<keyword evidence="4" id="KW-0804">Transcription</keyword>
<organism evidence="8 9">
    <name type="scientific">Imhoffiella purpurea</name>
    <dbReference type="NCBI Taxonomy" id="1249627"/>
    <lineage>
        <taxon>Bacteria</taxon>
        <taxon>Pseudomonadati</taxon>
        <taxon>Pseudomonadota</taxon>
        <taxon>Gammaproteobacteria</taxon>
        <taxon>Chromatiales</taxon>
        <taxon>Chromatiaceae</taxon>
        <taxon>Imhoffiella</taxon>
    </lineage>
</organism>
<feature type="DNA-binding region" description="H-T-H motif" evidence="5">
    <location>
        <begin position="62"/>
        <end position="81"/>
    </location>
</feature>
<comment type="caution">
    <text evidence="8">The sequence shown here is derived from an EMBL/GenBank/DDBJ whole genome shotgun (WGS) entry which is preliminary data.</text>
</comment>
<dbReference type="SUPFAM" id="SSF48498">
    <property type="entry name" value="Tetracyclin repressor-like, C-terminal domain"/>
    <property type="match status" value="1"/>
</dbReference>
<evidence type="ECO:0000256" key="3">
    <source>
        <dbReference type="ARBA" id="ARBA00023125"/>
    </source>
</evidence>
<sequence>MRIDRCPSRDAVSSTGRTDTKIRRMQMPSSLDPALPRCEARRQQILDAAAECFAREGFHGTSIARLSKEAGMSSGHIYHFFANKETIIAALIERRLECAQEMARHFESAEDVFQALLDRVDIGLREKTEREYAALEMEIYAEAARNPDVASILMEADRIKRGHLVKVFQKARLSRASEHAEQSSSESMEAETEILMALFDGLAARAISHPELDREAMAPLLRKVMRALL</sequence>
<dbReference type="PANTHER" id="PTHR30055:SF234">
    <property type="entry name" value="HTH-TYPE TRANSCRIPTIONAL REGULATOR BETI"/>
    <property type="match status" value="1"/>
</dbReference>
<keyword evidence="3 5" id="KW-0238">DNA-binding</keyword>
<dbReference type="InterPro" id="IPR036271">
    <property type="entry name" value="Tet_transcr_reg_TetR-rel_C_sf"/>
</dbReference>
<dbReference type="InterPro" id="IPR009057">
    <property type="entry name" value="Homeodomain-like_sf"/>
</dbReference>
<accession>W9VIA1</accession>